<dbReference type="OrthoDB" id="9878710at2"/>
<accession>A0A0S4L579</accession>
<dbReference type="STRING" id="1742972.COMA1_10343"/>
<evidence type="ECO:0008006" key="3">
    <source>
        <dbReference type="Google" id="ProtNLM"/>
    </source>
</evidence>
<dbReference type="EMBL" id="CZQA01000001">
    <property type="protein sequence ID" value="CUS31945.1"/>
    <property type="molecule type" value="Genomic_DNA"/>
</dbReference>
<reference evidence="1 2" key="1">
    <citation type="submission" date="2015-10" db="EMBL/GenBank/DDBJ databases">
        <authorList>
            <person name="Gilbert D.G."/>
        </authorList>
    </citation>
    <scope>NUCLEOTIDE SEQUENCE [LARGE SCALE GENOMIC DNA]</scope>
    <source>
        <strain evidence="1">COMA1</strain>
    </source>
</reference>
<proteinExistence type="predicted"/>
<gene>
    <name evidence="1" type="ORF">COMA1_10343</name>
</gene>
<keyword evidence="2" id="KW-1185">Reference proteome</keyword>
<dbReference type="AlphaFoldDB" id="A0A0S4L579"/>
<sequence>MRRVDLYFHNGCLSQPSILSLAKDIEAAYPTWTVTLHPLSADEANAIGFKALPAIVINGVTTLFGTPSREWLSEIIRMCDQ</sequence>
<name>A0A0S4L579_9BACT</name>
<organism evidence="1 2">
    <name type="scientific">Candidatus Nitrospira nitrosa</name>
    <dbReference type="NCBI Taxonomy" id="1742972"/>
    <lineage>
        <taxon>Bacteria</taxon>
        <taxon>Pseudomonadati</taxon>
        <taxon>Nitrospirota</taxon>
        <taxon>Nitrospiria</taxon>
        <taxon>Nitrospirales</taxon>
        <taxon>Nitrospiraceae</taxon>
        <taxon>Nitrospira</taxon>
    </lineage>
</organism>
<dbReference type="Proteomes" id="UP000199032">
    <property type="component" value="Unassembled WGS sequence"/>
</dbReference>
<dbReference type="RefSeq" id="WP_090742855.1">
    <property type="nucleotide sequence ID" value="NZ_CZQA01000001.1"/>
</dbReference>
<protein>
    <recommendedName>
        <fullName evidence="3">Thioredoxin-like fold domain-containing protein</fullName>
    </recommendedName>
</protein>
<evidence type="ECO:0000313" key="2">
    <source>
        <dbReference type="Proteomes" id="UP000199032"/>
    </source>
</evidence>
<evidence type="ECO:0000313" key="1">
    <source>
        <dbReference type="EMBL" id="CUS31945.1"/>
    </source>
</evidence>